<organism evidence="1 2">
    <name type="scientific">Gracilibacillus marinus</name>
    <dbReference type="NCBI Taxonomy" id="630535"/>
    <lineage>
        <taxon>Bacteria</taxon>
        <taxon>Bacillati</taxon>
        <taxon>Bacillota</taxon>
        <taxon>Bacilli</taxon>
        <taxon>Bacillales</taxon>
        <taxon>Bacillaceae</taxon>
        <taxon>Gracilibacillus</taxon>
    </lineage>
</organism>
<evidence type="ECO:0000313" key="2">
    <source>
        <dbReference type="Proteomes" id="UP001595880"/>
    </source>
</evidence>
<reference evidence="2" key="1">
    <citation type="journal article" date="2019" name="Int. J. Syst. Evol. Microbiol.">
        <title>The Global Catalogue of Microorganisms (GCM) 10K type strain sequencing project: providing services to taxonomists for standard genome sequencing and annotation.</title>
        <authorList>
            <consortium name="The Broad Institute Genomics Platform"/>
            <consortium name="The Broad Institute Genome Sequencing Center for Infectious Disease"/>
            <person name="Wu L."/>
            <person name="Ma J."/>
        </authorList>
    </citation>
    <scope>NUCLEOTIDE SEQUENCE [LARGE SCALE GENOMIC DNA]</scope>
    <source>
        <strain evidence="2">KACC 14058</strain>
    </source>
</reference>
<sequence length="69" mass="8132">MERQAIELLIEKIDMLLEIDIKMKEVEALSAKLATQLLSKHEQESIYLQIEELKKEINYLSSWFEEGAH</sequence>
<comment type="caution">
    <text evidence="1">The sequence shown here is derived from an EMBL/GenBank/DDBJ whole genome shotgun (WGS) entry which is preliminary data.</text>
</comment>
<proteinExistence type="predicted"/>
<gene>
    <name evidence="1" type="ORF">ACFOZ1_04345</name>
</gene>
<dbReference type="Proteomes" id="UP001595880">
    <property type="component" value="Unassembled WGS sequence"/>
</dbReference>
<evidence type="ECO:0000313" key="1">
    <source>
        <dbReference type="EMBL" id="MFC4387034.1"/>
    </source>
</evidence>
<accession>A0ABV8VTN3</accession>
<dbReference type="EMBL" id="JBHSDV010000001">
    <property type="protein sequence ID" value="MFC4387034.1"/>
    <property type="molecule type" value="Genomic_DNA"/>
</dbReference>
<dbReference type="RefSeq" id="WP_390196351.1">
    <property type="nucleotide sequence ID" value="NZ_JBHSDV010000001.1"/>
</dbReference>
<protein>
    <recommendedName>
        <fullName evidence="3">Antirepressor AbbA</fullName>
    </recommendedName>
</protein>
<name>A0ABV8VTN3_9BACI</name>
<keyword evidence="2" id="KW-1185">Reference proteome</keyword>
<evidence type="ECO:0008006" key="3">
    <source>
        <dbReference type="Google" id="ProtNLM"/>
    </source>
</evidence>